<evidence type="ECO:0000313" key="3">
    <source>
        <dbReference type="Proteomes" id="UP000498740"/>
    </source>
</evidence>
<feature type="compositionally biased region" description="Basic and acidic residues" evidence="1">
    <location>
        <begin position="299"/>
        <end position="309"/>
    </location>
</feature>
<dbReference type="EMBL" id="BLWD01000001">
    <property type="protein sequence ID" value="GFN02856.1"/>
    <property type="molecule type" value="Genomic_DNA"/>
</dbReference>
<comment type="caution">
    <text evidence="2">The sequence shown here is derived from an EMBL/GenBank/DDBJ whole genome shotgun (WGS) entry which is preliminary data.</text>
</comment>
<dbReference type="NCBIfam" id="NF040587">
    <property type="entry name" value="rSAM_lost_HExxH"/>
    <property type="match status" value="1"/>
</dbReference>
<dbReference type="AlphaFoldDB" id="A0A7J0CK46"/>
<gene>
    <name evidence="2" type="ORF">Smic_14120</name>
</gene>
<dbReference type="Proteomes" id="UP000498740">
    <property type="component" value="Unassembled WGS sequence"/>
</dbReference>
<reference evidence="2 3" key="1">
    <citation type="submission" date="2020-05" db="EMBL/GenBank/DDBJ databases">
        <title>Whole genome shotgun sequence of Streptomyces microflavus NBRC 13062.</title>
        <authorList>
            <person name="Komaki H."/>
            <person name="Tamura T."/>
        </authorList>
    </citation>
    <scope>NUCLEOTIDE SEQUENCE [LARGE SCALE GENOMIC DNA]</scope>
    <source>
        <strain evidence="2 3">NBRC 13062</strain>
    </source>
</reference>
<feature type="region of interest" description="Disordered" evidence="1">
    <location>
        <begin position="287"/>
        <end position="309"/>
    </location>
</feature>
<accession>A0A7J0CK46</accession>
<sequence>MERLAASVAAAAVHAGLGPAVPVVHRDGLLFLPTLGAVRVGGPGEQGTALVRADGEGFAVHTEGGVLHIARGAGDGPHWSPVRVLGAAGGPGPEPVCVRDDLDPYRTCFDTPAADRLGPQAADAWSAALAQAWELLAETVPDQAAEAAAVLTTLTTLTPLTGGEAGEAGEAVQVGRHGYGALGIVAGSDAHDLAPALLRGFRRAKLRALAEVTDLYASDGSWDHRMPWQEEPVPFSRLLSETYERVGLGLFAPRFLAGVPQALDMIEEAAETTVDGKQLLAGMRKEINGTHGTSGRNGCKTDTERTAVR</sequence>
<organism evidence="2 3">
    <name type="scientific">Streptomyces microflavus</name>
    <name type="common">Streptomyces lipmanii</name>
    <dbReference type="NCBI Taxonomy" id="1919"/>
    <lineage>
        <taxon>Bacteria</taxon>
        <taxon>Bacillati</taxon>
        <taxon>Actinomycetota</taxon>
        <taxon>Actinomycetes</taxon>
        <taxon>Kitasatosporales</taxon>
        <taxon>Streptomycetaceae</taxon>
        <taxon>Streptomyces</taxon>
    </lineage>
</organism>
<protein>
    <submittedName>
        <fullName evidence="2">Uncharacterized protein</fullName>
    </submittedName>
</protein>
<evidence type="ECO:0000313" key="2">
    <source>
        <dbReference type="EMBL" id="GFN02856.1"/>
    </source>
</evidence>
<dbReference type="InterPro" id="IPR026337">
    <property type="entry name" value="AKG_HExxH"/>
</dbReference>
<evidence type="ECO:0000256" key="1">
    <source>
        <dbReference type="SAM" id="MobiDB-lite"/>
    </source>
</evidence>
<name>A0A7J0CK46_STRMI</name>
<proteinExistence type="predicted"/>
<dbReference type="NCBIfam" id="TIGR04267">
    <property type="entry name" value="mod_HExxH"/>
    <property type="match status" value="1"/>
</dbReference>